<dbReference type="RefSeq" id="WP_269038746.1">
    <property type="nucleotide sequence ID" value="NZ_CP114040.1"/>
</dbReference>
<dbReference type="Pfam" id="PF13560">
    <property type="entry name" value="HTH_31"/>
    <property type="match status" value="1"/>
</dbReference>
<dbReference type="CDD" id="cd00093">
    <property type="entry name" value="HTH_XRE"/>
    <property type="match status" value="1"/>
</dbReference>
<feature type="domain" description="HTH cro/C1-type" evidence="2">
    <location>
        <begin position="15"/>
        <end position="69"/>
    </location>
</feature>
<dbReference type="InterPro" id="IPR001387">
    <property type="entry name" value="Cro/C1-type_HTH"/>
</dbReference>
<keyword evidence="4" id="KW-1185">Reference proteome</keyword>
<evidence type="ECO:0000259" key="2">
    <source>
        <dbReference type="PROSITE" id="PS50943"/>
    </source>
</evidence>
<name>A0ABY7HAX0_9BACT</name>
<organism evidence="3 4">
    <name type="scientific">Nannocystis punicea</name>
    <dbReference type="NCBI Taxonomy" id="2995304"/>
    <lineage>
        <taxon>Bacteria</taxon>
        <taxon>Pseudomonadati</taxon>
        <taxon>Myxococcota</taxon>
        <taxon>Polyangia</taxon>
        <taxon>Nannocystales</taxon>
        <taxon>Nannocystaceae</taxon>
        <taxon>Nannocystis</taxon>
    </lineage>
</organism>
<evidence type="ECO:0000313" key="4">
    <source>
        <dbReference type="Proteomes" id="UP001164459"/>
    </source>
</evidence>
<reference evidence="3" key="1">
    <citation type="submission" date="2022-11" db="EMBL/GenBank/DDBJ databases">
        <title>Minimal conservation of predation-associated metabolite biosynthetic gene clusters underscores biosynthetic potential of Myxococcota including descriptions for ten novel species: Archangium lansinium sp. nov., Myxococcus landrumus sp. nov., Nannocystis bai.</title>
        <authorList>
            <person name="Ahearne A."/>
            <person name="Stevens C."/>
            <person name="Dowd S."/>
        </authorList>
    </citation>
    <scope>NUCLEOTIDE SEQUENCE</scope>
    <source>
        <strain evidence="3">Fl3</strain>
    </source>
</reference>
<proteinExistence type="predicted"/>
<dbReference type="InterPro" id="IPR010982">
    <property type="entry name" value="Lambda_DNA-bd_dom_sf"/>
</dbReference>
<feature type="coiled-coil region" evidence="1">
    <location>
        <begin position="86"/>
        <end position="113"/>
    </location>
</feature>
<protein>
    <submittedName>
        <fullName evidence="3">Helix-turn-helix transcriptional regulator</fullName>
    </submittedName>
</protein>
<dbReference type="Proteomes" id="UP001164459">
    <property type="component" value="Chromosome"/>
</dbReference>
<dbReference type="PROSITE" id="PS50943">
    <property type="entry name" value="HTH_CROC1"/>
    <property type="match status" value="1"/>
</dbReference>
<dbReference type="EMBL" id="CP114040">
    <property type="protein sequence ID" value="WAS96402.1"/>
    <property type="molecule type" value="Genomic_DNA"/>
</dbReference>
<keyword evidence="1" id="KW-0175">Coiled coil</keyword>
<dbReference type="SMART" id="SM00530">
    <property type="entry name" value="HTH_XRE"/>
    <property type="match status" value="1"/>
</dbReference>
<evidence type="ECO:0000313" key="3">
    <source>
        <dbReference type="EMBL" id="WAS96402.1"/>
    </source>
</evidence>
<evidence type="ECO:0000256" key="1">
    <source>
        <dbReference type="SAM" id="Coils"/>
    </source>
</evidence>
<dbReference type="SUPFAM" id="SSF47413">
    <property type="entry name" value="lambda repressor-like DNA-binding domains"/>
    <property type="match status" value="1"/>
</dbReference>
<gene>
    <name evidence="3" type="ORF">O0S08_09605</name>
</gene>
<sequence>MSRKPEVTPVLGSRLRQLCGERGLSCSELARRSGLGVGVVRRILNAGRPVQPAERRSLARALRVKIRDLVAPEVPPGLAAVAETPRRRLEQERDELLAQVEQLQDALTTERAARAAEIAELRDQHMRELALLRSRFHDEQVKALGEAQEREEKLAAALHVALDAIDRLGDGTQPAPAHASGGQASSVVETLAGVAAGIGGLALTTVLLRAKRC</sequence>
<dbReference type="Gene3D" id="1.10.260.40">
    <property type="entry name" value="lambda repressor-like DNA-binding domains"/>
    <property type="match status" value="1"/>
</dbReference>
<accession>A0ABY7HAX0</accession>